<comment type="caution">
    <text evidence="1">The sequence shown here is derived from an EMBL/GenBank/DDBJ whole genome shotgun (WGS) entry which is preliminary data.</text>
</comment>
<evidence type="ECO:0008006" key="3">
    <source>
        <dbReference type="Google" id="ProtNLM"/>
    </source>
</evidence>
<evidence type="ECO:0000313" key="1">
    <source>
        <dbReference type="EMBL" id="GAA2931351.1"/>
    </source>
</evidence>
<dbReference type="EMBL" id="BAAAXZ010000111">
    <property type="protein sequence ID" value="GAA2931351.1"/>
    <property type="molecule type" value="Genomic_DNA"/>
</dbReference>
<reference evidence="2" key="1">
    <citation type="journal article" date="2019" name="Int. J. Syst. Evol. Microbiol.">
        <title>The Global Catalogue of Microorganisms (GCM) 10K type strain sequencing project: providing services to taxonomists for standard genome sequencing and annotation.</title>
        <authorList>
            <consortium name="The Broad Institute Genomics Platform"/>
            <consortium name="The Broad Institute Genome Sequencing Center for Infectious Disease"/>
            <person name="Wu L."/>
            <person name="Ma J."/>
        </authorList>
    </citation>
    <scope>NUCLEOTIDE SEQUENCE [LARGE SCALE GENOMIC DNA]</scope>
    <source>
        <strain evidence="2">JCM 4087</strain>
    </source>
</reference>
<protein>
    <recommendedName>
        <fullName evidence="3">Lanthionine synthetase</fullName>
    </recommendedName>
</protein>
<evidence type="ECO:0000313" key="2">
    <source>
        <dbReference type="Proteomes" id="UP001501102"/>
    </source>
</evidence>
<gene>
    <name evidence="1" type="ORF">GCM10020221_28940</name>
</gene>
<sequence>MEDAELCHGTSGLLHIFGLLATHIDDTRISAACDELATMTLSQFDESHRFGYRTAATNAPLGADVPAFLDGAAGVALALDAYANNGVAAADWDMALLVN</sequence>
<keyword evidence="2" id="KW-1185">Reference proteome</keyword>
<dbReference type="Pfam" id="PF05147">
    <property type="entry name" value="LANC_like"/>
    <property type="match status" value="1"/>
</dbReference>
<dbReference type="InterPro" id="IPR007822">
    <property type="entry name" value="LANC-like"/>
</dbReference>
<organism evidence="1 2">
    <name type="scientific">Streptomyces thioluteus</name>
    <dbReference type="NCBI Taxonomy" id="66431"/>
    <lineage>
        <taxon>Bacteria</taxon>
        <taxon>Bacillati</taxon>
        <taxon>Actinomycetota</taxon>
        <taxon>Actinomycetes</taxon>
        <taxon>Kitasatosporales</taxon>
        <taxon>Streptomycetaceae</taxon>
        <taxon>Streptomyces</taxon>
    </lineage>
</organism>
<proteinExistence type="predicted"/>
<dbReference type="RefSeq" id="WP_344963620.1">
    <property type="nucleotide sequence ID" value="NZ_BAAAXZ010000111.1"/>
</dbReference>
<accession>A0ABP6JGV2</accession>
<dbReference type="Gene3D" id="1.50.10.20">
    <property type="match status" value="1"/>
</dbReference>
<dbReference type="Proteomes" id="UP001501102">
    <property type="component" value="Unassembled WGS sequence"/>
</dbReference>
<name>A0ABP6JGV2_STRTU</name>
<dbReference type="SUPFAM" id="SSF158745">
    <property type="entry name" value="LanC-like"/>
    <property type="match status" value="1"/>
</dbReference>